<name>A0AAW2KY67_9LAMI</name>
<feature type="domain" description="Retrotransposon gag" evidence="1">
    <location>
        <begin position="61"/>
        <end position="105"/>
    </location>
</feature>
<dbReference type="PANTHER" id="PTHR33223">
    <property type="entry name" value="CCHC-TYPE DOMAIN-CONTAINING PROTEIN"/>
    <property type="match status" value="1"/>
</dbReference>
<dbReference type="PANTHER" id="PTHR33223:SF10">
    <property type="entry name" value="AMINOTRANSFERASE-LIKE PLANT MOBILE DOMAIN-CONTAINING PROTEIN"/>
    <property type="match status" value="1"/>
</dbReference>
<comment type="caution">
    <text evidence="2">The sequence shown here is derived from an EMBL/GenBank/DDBJ whole genome shotgun (WGS) entry which is preliminary data.</text>
</comment>
<reference evidence="2" key="1">
    <citation type="submission" date="2020-06" db="EMBL/GenBank/DDBJ databases">
        <authorList>
            <person name="Li T."/>
            <person name="Hu X."/>
            <person name="Zhang T."/>
            <person name="Song X."/>
            <person name="Zhang H."/>
            <person name="Dai N."/>
            <person name="Sheng W."/>
            <person name="Hou X."/>
            <person name="Wei L."/>
        </authorList>
    </citation>
    <scope>NUCLEOTIDE SEQUENCE</scope>
    <source>
        <strain evidence="2">G01</strain>
        <tissue evidence="2">Leaf</tissue>
    </source>
</reference>
<reference evidence="2" key="2">
    <citation type="journal article" date="2024" name="Plant">
        <title>Genomic evolution and insights into agronomic trait innovations of Sesamum species.</title>
        <authorList>
            <person name="Miao H."/>
            <person name="Wang L."/>
            <person name="Qu L."/>
            <person name="Liu H."/>
            <person name="Sun Y."/>
            <person name="Le M."/>
            <person name="Wang Q."/>
            <person name="Wei S."/>
            <person name="Zheng Y."/>
            <person name="Lin W."/>
            <person name="Duan Y."/>
            <person name="Cao H."/>
            <person name="Xiong S."/>
            <person name="Wang X."/>
            <person name="Wei L."/>
            <person name="Li C."/>
            <person name="Ma Q."/>
            <person name="Ju M."/>
            <person name="Zhao R."/>
            <person name="Li G."/>
            <person name="Mu C."/>
            <person name="Tian Q."/>
            <person name="Mei H."/>
            <person name="Zhang T."/>
            <person name="Gao T."/>
            <person name="Zhang H."/>
        </authorList>
    </citation>
    <scope>NUCLEOTIDE SEQUENCE</scope>
    <source>
        <strain evidence="2">G01</strain>
    </source>
</reference>
<dbReference type="EMBL" id="JACGWK010000016">
    <property type="protein sequence ID" value="KAL0311136.1"/>
    <property type="molecule type" value="Genomic_DNA"/>
</dbReference>
<sequence length="119" mass="13617">MPAERGIAFSEHIMTEELPAHFPAPSYLLAYDGTTDPVEHIHKFENEALLHSYTNGIMCRLFLTTLPNSAQQWFDQLPTGSIRSFAKFSSLFRHQFANSKKYRKSTISILGSSKRRKKP</sequence>
<protein>
    <recommendedName>
        <fullName evidence="1">Retrotransposon gag domain-containing protein</fullName>
    </recommendedName>
</protein>
<evidence type="ECO:0000259" key="1">
    <source>
        <dbReference type="Pfam" id="PF03732"/>
    </source>
</evidence>
<accession>A0AAW2KY67</accession>
<organism evidence="2">
    <name type="scientific">Sesamum angustifolium</name>
    <dbReference type="NCBI Taxonomy" id="2727405"/>
    <lineage>
        <taxon>Eukaryota</taxon>
        <taxon>Viridiplantae</taxon>
        <taxon>Streptophyta</taxon>
        <taxon>Embryophyta</taxon>
        <taxon>Tracheophyta</taxon>
        <taxon>Spermatophyta</taxon>
        <taxon>Magnoliopsida</taxon>
        <taxon>eudicotyledons</taxon>
        <taxon>Gunneridae</taxon>
        <taxon>Pentapetalae</taxon>
        <taxon>asterids</taxon>
        <taxon>lamiids</taxon>
        <taxon>Lamiales</taxon>
        <taxon>Pedaliaceae</taxon>
        <taxon>Sesamum</taxon>
    </lineage>
</organism>
<dbReference type="Pfam" id="PF03732">
    <property type="entry name" value="Retrotrans_gag"/>
    <property type="match status" value="1"/>
</dbReference>
<dbReference type="AlphaFoldDB" id="A0AAW2KY67"/>
<evidence type="ECO:0000313" key="2">
    <source>
        <dbReference type="EMBL" id="KAL0311136.1"/>
    </source>
</evidence>
<dbReference type="InterPro" id="IPR005162">
    <property type="entry name" value="Retrotrans_gag_dom"/>
</dbReference>
<proteinExistence type="predicted"/>
<gene>
    <name evidence="2" type="ORF">Sangu_2408300</name>
</gene>